<dbReference type="InterPro" id="IPR016024">
    <property type="entry name" value="ARM-type_fold"/>
</dbReference>
<organism evidence="2 3">
    <name type="scientific">Hibiscus trionum</name>
    <name type="common">Flower of an hour</name>
    <dbReference type="NCBI Taxonomy" id="183268"/>
    <lineage>
        <taxon>Eukaryota</taxon>
        <taxon>Viridiplantae</taxon>
        <taxon>Streptophyta</taxon>
        <taxon>Embryophyta</taxon>
        <taxon>Tracheophyta</taxon>
        <taxon>Spermatophyta</taxon>
        <taxon>Magnoliopsida</taxon>
        <taxon>eudicotyledons</taxon>
        <taxon>Gunneridae</taxon>
        <taxon>Pentapetalae</taxon>
        <taxon>rosids</taxon>
        <taxon>malvids</taxon>
        <taxon>Malvales</taxon>
        <taxon>Malvaceae</taxon>
        <taxon>Malvoideae</taxon>
        <taxon>Hibiscus</taxon>
    </lineage>
</organism>
<dbReference type="OrthoDB" id="1747315at2759"/>
<dbReference type="AlphaFoldDB" id="A0A9W7JDI9"/>
<dbReference type="PANTHER" id="PTHR13366:SF0">
    <property type="entry name" value="HEAT REPEAT-CONTAINING PROTEIN 6"/>
    <property type="match status" value="1"/>
</dbReference>
<gene>
    <name evidence="2" type="ORF">HRI_004923700</name>
</gene>
<dbReference type="PANTHER" id="PTHR13366">
    <property type="entry name" value="MALARIA ANTIGEN-RELATED"/>
    <property type="match status" value="1"/>
</dbReference>
<keyword evidence="3" id="KW-1185">Reference proteome</keyword>
<accession>A0A9W7JDI9</accession>
<dbReference type="Proteomes" id="UP001165190">
    <property type="component" value="Unassembled WGS sequence"/>
</dbReference>
<dbReference type="Pfam" id="PF02985">
    <property type="entry name" value="HEAT"/>
    <property type="match status" value="1"/>
</dbReference>
<evidence type="ECO:0000313" key="2">
    <source>
        <dbReference type="EMBL" id="GMJ12545.1"/>
    </source>
</evidence>
<name>A0A9W7JDI9_HIBTR</name>
<reference evidence="2" key="1">
    <citation type="submission" date="2023-05" db="EMBL/GenBank/DDBJ databases">
        <title>Genome and transcriptome analyses reveal genes involved in the formation of fine ridges on petal epidermal cells in Hibiscus trionum.</title>
        <authorList>
            <person name="Koshimizu S."/>
            <person name="Masuda S."/>
            <person name="Ishii T."/>
            <person name="Shirasu K."/>
            <person name="Hoshino A."/>
            <person name="Arita M."/>
        </authorList>
    </citation>
    <scope>NUCLEOTIDE SEQUENCE</scope>
    <source>
        <strain evidence="2">Hamamatsu line</strain>
    </source>
</reference>
<comment type="caution">
    <text evidence="2">The sequence shown here is derived from an EMBL/GenBank/DDBJ whole genome shotgun (WGS) entry which is preliminary data.</text>
</comment>
<evidence type="ECO:0000313" key="3">
    <source>
        <dbReference type="Proteomes" id="UP001165190"/>
    </source>
</evidence>
<dbReference type="EMBL" id="BSYR01000064">
    <property type="protein sequence ID" value="GMJ12545.1"/>
    <property type="molecule type" value="Genomic_DNA"/>
</dbReference>
<sequence length="323" mass="35758">MYMILNCISLVGENCISNLFCWNHFFLFFTLSKDYQDFIVSSLISAVENDKVPSVRSAACRAIGVVSCFQKTSESAEILGKFIHAVEINTSDPVVRIPASWALANICDSLRDFVGDFPLKQSTDSETHFHLVELLIECALHLAKDGDKVKSNAVRALGNLARFVGYLSSSCVDKKPVANASSELNAFDGGGIASTCPTSLKDLHWLHLFLVLQLEMSSPTVSNRLMQDPFGKQSLPFSMVNGFAMKIFPVKLTLMLNQLRIIRCSGCSSFPYALFTYLDGKFASMDARLTIIVSSMDITLTAFHQEWRGHAFGDDDDEDEDDS</sequence>
<keyword evidence="1" id="KW-0677">Repeat</keyword>
<protein>
    <submittedName>
        <fullName evidence="2">Uncharacterized protein</fullName>
    </submittedName>
</protein>
<dbReference type="Gene3D" id="1.25.10.10">
    <property type="entry name" value="Leucine-rich Repeat Variant"/>
    <property type="match status" value="1"/>
</dbReference>
<dbReference type="InterPro" id="IPR000357">
    <property type="entry name" value="HEAT"/>
</dbReference>
<dbReference type="InterPro" id="IPR052107">
    <property type="entry name" value="HEAT6"/>
</dbReference>
<dbReference type="InterPro" id="IPR011989">
    <property type="entry name" value="ARM-like"/>
</dbReference>
<evidence type="ECO:0000256" key="1">
    <source>
        <dbReference type="ARBA" id="ARBA00022737"/>
    </source>
</evidence>
<dbReference type="SUPFAM" id="SSF48371">
    <property type="entry name" value="ARM repeat"/>
    <property type="match status" value="1"/>
</dbReference>
<proteinExistence type="predicted"/>